<evidence type="ECO:0000313" key="1">
    <source>
        <dbReference type="EMBL" id="KRY73761.1"/>
    </source>
</evidence>
<comment type="caution">
    <text evidence="2">The sequence shown here is derived from an EMBL/GenBank/DDBJ whole genome shotgun (WGS) entry which is preliminary data.</text>
</comment>
<gene>
    <name evidence="1" type="ORF">T4A_4977</name>
    <name evidence="2" type="ORF">T4B_6953</name>
</gene>
<dbReference type="Proteomes" id="UP000054805">
    <property type="component" value="Unassembled WGS sequence"/>
</dbReference>
<proteinExistence type="predicted"/>
<reference evidence="3 4" key="1">
    <citation type="submission" date="2015-01" db="EMBL/GenBank/DDBJ databases">
        <title>Evolution of Trichinella species and genotypes.</title>
        <authorList>
            <person name="Korhonen P.K."/>
            <person name="Edoardo P."/>
            <person name="Giuseppe L.R."/>
            <person name="Gasser R.B."/>
        </authorList>
    </citation>
    <scope>NUCLEOTIDE SEQUENCE [LARGE SCALE GENOMIC DNA]</scope>
    <source>
        <strain evidence="1">ISS13</strain>
        <strain evidence="2">ISS588</strain>
    </source>
</reference>
<evidence type="ECO:0000313" key="4">
    <source>
        <dbReference type="Proteomes" id="UP000054805"/>
    </source>
</evidence>
<evidence type="ECO:0000313" key="3">
    <source>
        <dbReference type="Proteomes" id="UP000054632"/>
    </source>
</evidence>
<organism evidence="2 4">
    <name type="scientific">Trichinella pseudospiralis</name>
    <name type="common">Parasitic roundworm</name>
    <dbReference type="NCBI Taxonomy" id="6337"/>
    <lineage>
        <taxon>Eukaryota</taxon>
        <taxon>Metazoa</taxon>
        <taxon>Ecdysozoa</taxon>
        <taxon>Nematoda</taxon>
        <taxon>Enoplea</taxon>
        <taxon>Dorylaimia</taxon>
        <taxon>Trichinellida</taxon>
        <taxon>Trichinellidae</taxon>
        <taxon>Trichinella</taxon>
    </lineage>
</organism>
<dbReference type="AlphaFoldDB" id="A0A0V1IQY7"/>
<name>A0A0V1IQY7_TRIPS</name>
<dbReference type="Proteomes" id="UP000054632">
    <property type="component" value="Unassembled WGS sequence"/>
</dbReference>
<keyword evidence="4" id="KW-1185">Reference proteome</keyword>
<dbReference type="EMBL" id="JYDR01000031">
    <property type="protein sequence ID" value="KRY73761.1"/>
    <property type="molecule type" value="Genomic_DNA"/>
</dbReference>
<accession>A0A0V1IQY7</accession>
<dbReference type="EMBL" id="JYDS01000106">
    <property type="protein sequence ID" value="KRZ25200.1"/>
    <property type="molecule type" value="Genomic_DNA"/>
</dbReference>
<evidence type="ECO:0000313" key="2">
    <source>
        <dbReference type="EMBL" id="KRZ25200.1"/>
    </source>
</evidence>
<sequence>MNFWPSSAISSCAVDNVALTLAHFFIGKELLSLPSQNSTGNGGTSGSCWSIFVRGGSESIWGCGVDDGIKPLPELMEIQENAGTPTQP</sequence>
<protein>
    <submittedName>
        <fullName evidence="2">Uncharacterized protein</fullName>
    </submittedName>
</protein>